<keyword evidence="4" id="KW-1185">Reference proteome</keyword>
<reference evidence="3" key="1">
    <citation type="journal article" date="2014" name="Int. J. Syst. Evol. Microbiol.">
        <title>Complete genome sequence of Corynebacterium casei LMG S-19264T (=DSM 44701T), isolated from a smear-ripened cheese.</title>
        <authorList>
            <consortium name="US DOE Joint Genome Institute (JGI-PGF)"/>
            <person name="Walter F."/>
            <person name="Albersmeier A."/>
            <person name="Kalinowski J."/>
            <person name="Ruckert C."/>
        </authorList>
    </citation>
    <scope>NUCLEOTIDE SEQUENCE</scope>
    <source>
        <strain evidence="3">JCM 3131</strain>
    </source>
</reference>
<evidence type="ECO:0000313" key="4">
    <source>
        <dbReference type="Proteomes" id="UP000620156"/>
    </source>
</evidence>
<gene>
    <name evidence="3" type="ORF">GCM10010145_22730</name>
</gene>
<evidence type="ECO:0000256" key="2">
    <source>
        <dbReference type="SAM" id="Phobius"/>
    </source>
</evidence>
<feature type="region of interest" description="Disordered" evidence="1">
    <location>
        <begin position="1"/>
        <end position="42"/>
    </location>
</feature>
<feature type="compositionally biased region" description="Polar residues" evidence="1">
    <location>
        <begin position="1"/>
        <end position="13"/>
    </location>
</feature>
<evidence type="ECO:0000313" key="3">
    <source>
        <dbReference type="EMBL" id="GGQ52711.1"/>
    </source>
</evidence>
<dbReference type="RefSeq" id="WP_229820948.1">
    <property type="nucleotide sequence ID" value="NZ_BMQK01000003.1"/>
</dbReference>
<organism evidence="3 4">
    <name type="scientific">Streptomyces ruber</name>
    <dbReference type="NCBI Taxonomy" id="83378"/>
    <lineage>
        <taxon>Bacteria</taxon>
        <taxon>Bacillati</taxon>
        <taxon>Actinomycetota</taxon>
        <taxon>Actinomycetes</taxon>
        <taxon>Kitasatosporales</taxon>
        <taxon>Streptomycetaceae</taxon>
        <taxon>Streptomyces</taxon>
    </lineage>
</organism>
<dbReference type="EMBL" id="BMQK01000003">
    <property type="protein sequence ID" value="GGQ52711.1"/>
    <property type="molecule type" value="Genomic_DNA"/>
</dbReference>
<name>A0A918ERR5_9ACTN</name>
<keyword evidence="2" id="KW-0812">Transmembrane</keyword>
<feature type="transmembrane region" description="Helical" evidence="2">
    <location>
        <begin position="250"/>
        <end position="275"/>
    </location>
</feature>
<comment type="caution">
    <text evidence="3">The sequence shown here is derived from an EMBL/GenBank/DDBJ whole genome shotgun (WGS) entry which is preliminary data.</text>
</comment>
<keyword evidence="2" id="KW-1133">Transmembrane helix</keyword>
<dbReference type="Proteomes" id="UP000620156">
    <property type="component" value="Unassembled WGS sequence"/>
</dbReference>
<accession>A0A918ERR5</accession>
<sequence>MPTSSRPATTSVPTKAATEATDASPGLPPQARHQHAVDAAPPRRGADGLKGVFMPVAIVLVIGSIFVSVYLAAFHAPRPHRLPVAVVGTTQQYQQVADGLERGLPDGFAVRHYTEEAAGRAAVQDRTVYAAYVADAVDGPELLYAGANGPSVTSTVGEAFAAVARAGGDGLTQQDVVPASAGDTRSMSVFYAAFGVVLAGYLFGMMTYQIAPRLQFRARMASLAAFSVLGGVVVALLTGSLGFAALPGPFLGIAGVIALMAAAVGGATMVFMRLFGPAGMSLASVVLLILGNSTSGGTLPAEYLPGWLQPLSGILPVGVGVRAVQGLSHFRNDGLVQGVVILSVWAVLCAAIIYWRDTHVPRRRAAAA</sequence>
<feature type="transmembrane region" description="Helical" evidence="2">
    <location>
        <begin position="52"/>
        <end position="73"/>
    </location>
</feature>
<feature type="transmembrane region" description="Helical" evidence="2">
    <location>
        <begin position="189"/>
        <end position="211"/>
    </location>
</feature>
<feature type="transmembrane region" description="Helical" evidence="2">
    <location>
        <begin position="223"/>
        <end position="244"/>
    </location>
</feature>
<keyword evidence="2" id="KW-0472">Membrane</keyword>
<dbReference type="AlphaFoldDB" id="A0A918ERR5"/>
<reference evidence="3" key="2">
    <citation type="submission" date="2020-09" db="EMBL/GenBank/DDBJ databases">
        <authorList>
            <person name="Sun Q."/>
            <person name="Ohkuma M."/>
        </authorList>
    </citation>
    <scope>NUCLEOTIDE SEQUENCE</scope>
    <source>
        <strain evidence="3">JCM 3131</strain>
    </source>
</reference>
<protein>
    <submittedName>
        <fullName evidence="3">Membrane protein</fullName>
    </submittedName>
</protein>
<proteinExistence type="predicted"/>
<evidence type="ECO:0000256" key="1">
    <source>
        <dbReference type="SAM" id="MobiDB-lite"/>
    </source>
</evidence>
<feature type="transmembrane region" description="Helical" evidence="2">
    <location>
        <begin position="335"/>
        <end position="355"/>
    </location>
</feature>